<keyword evidence="3" id="KW-0539">Nucleus</keyword>
<dbReference type="InterPro" id="IPR000504">
    <property type="entry name" value="RRM_dom"/>
</dbReference>
<evidence type="ECO:0000256" key="3">
    <source>
        <dbReference type="ARBA" id="ARBA00023242"/>
    </source>
</evidence>
<name>A0A8H5LLY2_9AGAR</name>
<evidence type="ECO:0000256" key="5">
    <source>
        <dbReference type="SAM" id="MobiDB-lite"/>
    </source>
</evidence>
<dbReference type="EMBL" id="JAACJO010000002">
    <property type="protein sequence ID" value="KAF5362106.1"/>
    <property type="molecule type" value="Genomic_DNA"/>
</dbReference>
<dbReference type="OrthoDB" id="21643at2759"/>
<evidence type="ECO:0000256" key="4">
    <source>
        <dbReference type="PROSITE-ProRule" id="PRU00176"/>
    </source>
</evidence>
<dbReference type="GO" id="GO:0003723">
    <property type="term" value="F:RNA binding"/>
    <property type="evidence" value="ECO:0007669"/>
    <property type="project" value="UniProtKB-UniRule"/>
</dbReference>
<feature type="compositionally biased region" description="Acidic residues" evidence="5">
    <location>
        <begin position="401"/>
        <end position="417"/>
    </location>
</feature>
<feature type="region of interest" description="Disordered" evidence="5">
    <location>
        <begin position="237"/>
        <end position="317"/>
    </location>
</feature>
<evidence type="ECO:0000259" key="6">
    <source>
        <dbReference type="PROSITE" id="PS50102"/>
    </source>
</evidence>
<dbReference type="SMART" id="SM00360">
    <property type="entry name" value="RRM"/>
    <property type="match status" value="1"/>
</dbReference>
<accession>A0A8H5LLY2</accession>
<feature type="compositionally biased region" description="Basic and acidic residues" evidence="5">
    <location>
        <begin position="384"/>
        <end position="393"/>
    </location>
</feature>
<dbReference type="Gene3D" id="3.30.70.330">
    <property type="match status" value="1"/>
</dbReference>
<dbReference type="SUPFAM" id="SSF54928">
    <property type="entry name" value="RNA-binding domain, RBD"/>
    <property type="match status" value="1"/>
</dbReference>
<dbReference type="InterPro" id="IPR035979">
    <property type="entry name" value="RBD_domain_sf"/>
</dbReference>
<dbReference type="InterPro" id="IPR012677">
    <property type="entry name" value="Nucleotide-bd_a/b_plait_sf"/>
</dbReference>
<gene>
    <name evidence="7" type="ORF">D9756_002109</name>
</gene>
<evidence type="ECO:0000313" key="8">
    <source>
        <dbReference type="Proteomes" id="UP000559027"/>
    </source>
</evidence>
<evidence type="ECO:0000256" key="2">
    <source>
        <dbReference type="ARBA" id="ARBA00022884"/>
    </source>
</evidence>
<dbReference type="PANTHER" id="PTHR48029">
    <property type="entry name" value="NUCLEOLAR PROTEIN 8"/>
    <property type="match status" value="1"/>
</dbReference>
<dbReference type="Proteomes" id="UP000559027">
    <property type="component" value="Unassembled WGS sequence"/>
</dbReference>
<dbReference type="CDD" id="cd12226">
    <property type="entry name" value="RRM_NOL8"/>
    <property type="match status" value="1"/>
</dbReference>
<keyword evidence="2 4" id="KW-0694">RNA-binding</keyword>
<keyword evidence="8" id="KW-1185">Reference proteome</keyword>
<dbReference type="InterPro" id="IPR034138">
    <property type="entry name" value="NOP8_RRM"/>
</dbReference>
<protein>
    <recommendedName>
        <fullName evidence="6">RRM domain-containing protein</fullName>
    </recommendedName>
</protein>
<comment type="subcellular location">
    <subcellularLocation>
        <location evidence="1">Nucleus</location>
        <location evidence="1">Nucleolus</location>
    </subcellularLocation>
</comment>
<comment type="caution">
    <text evidence="7">The sequence shown here is derived from an EMBL/GenBank/DDBJ whole genome shotgun (WGS) entry which is preliminary data.</text>
</comment>
<evidence type="ECO:0000313" key="7">
    <source>
        <dbReference type="EMBL" id="KAF5362106.1"/>
    </source>
</evidence>
<evidence type="ECO:0000256" key="1">
    <source>
        <dbReference type="ARBA" id="ARBA00004604"/>
    </source>
</evidence>
<dbReference type="GO" id="GO:0005730">
    <property type="term" value="C:nucleolus"/>
    <property type="evidence" value="ECO:0007669"/>
    <property type="project" value="UniProtKB-SubCell"/>
</dbReference>
<sequence>MEPTVTKRLHISGLTPSVSKQDLTQRLSTFGNVKSLDGLGALDAVGQPKKFAYATLEATPAKVSKCLNSLSGSTWKGAKLRIGEAKLDFRERVHAENEKFAALEPRRKKSRWKYAPYHATHSKDMSLVTLEKAKLKGSWVVTPLGRVYRPLRMRPPRPLPPMASASAHLRKDLKGKGKEVKGKGVLKKKRIKKLDIRARRRKIDMVKYGSEYLKGKFLDVDVPFGVGPSTIVQEVPVQSYEESSDEESDQDMIGAEAGGDERSGEDQEVDEETKENETPERPAFIPASILPHAPSTTEPKSKATSTPNTTSFGGIDLNQEKSQSLDLLASLFGSSTINDEDDDNWIGQESLDSDIDEAVVSQTRVQHQTSQTDTVDFEIVPRDGARGKRHLQEEDQAATAEDADVDMEDTGLEEQEDTSVKEYPVNKPSAAKAPEQAPTAPKKLKDLFAPNDNEGGFSLLGHLNLDDELELDEDVPFSLNQETDAPLPDTQVMEHQTISVPTTTTSSAKTDSGQTRQISQITLDPSQPLFFPLALLATHPAAADASFVANPDAKNRPKDLFDTARARGWDWLSSGFYRTQTEDEIRQQWEEQKGELTQGWKKRWREAGRVGRRRGKVGGGEDG</sequence>
<reference evidence="7 8" key="1">
    <citation type="journal article" date="2020" name="ISME J.">
        <title>Uncovering the hidden diversity of litter-decomposition mechanisms in mushroom-forming fungi.</title>
        <authorList>
            <person name="Floudas D."/>
            <person name="Bentzer J."/>
            <person name="Ahren D."/>
            <person name="Johansson T."/>
            <person name="Persson P."/>
            <person name="Tunlid A."/>
        </authorList>
    </citation>
    <scope>NUCLEOTIDE SEQUENCE [LARGE SCALE GENOMIC DNA]</scope>
    <source>
        <strain evidence="7 8">CBS 146.42</strain>
    </source>
</reference>
<feature type="domain" description="RRM" evidence="6">
    <location>
        <begin position="7"/>
        <end position="87"/>
    </location>
</feature>
<organism evidence="7 8">
    <name type="scientific">Leucocoprinus leucothites</name>
    <dbReference type="NCBI Taxonomy" id="201217"/>
    <lineage>
        <taxon>Eukaryota</taxon>
        <taxon>Fungi</taxon>
        <taxon>Dikarya</taxon>
        <taxon>Basidiomycota</taxon>
        <taxon>Agaricomycotina</taxon>
        <taxon>Agaricomycetes</taxon>
        <taxon>Agaricomycetidae</taxon>
        <taxon>Agaricales</taxon>
        <taxon>Agaricineae</taxon>
        <taxon>Agaricaceae</taxon>
        <taxon>Leucocoprinus</taxon>
    </lineage>
</organism>
<feature type="region of interest" description="Disordered" evidence="5">
    <location>
        <begin position="384"/>
        <end position="440"/>
    </location>
</feature>
<proteinExistence type="predicted"/>
<dbReference type="AlphaFoldDB" id="A0A8H5LLY2"/>
<dbReference type="PANTHER" id="PTHR48029:SF1">
    <property type="entry name" value="NUCLEOLAR PROTEIN 8"/>
    <property type="match status" value="1"/>
</dbReference>
<feature type="compositionally biased region" description="Polar residues" evidence="5">
    <location>
        <begin position="294"/>
        <end position="312"/>
    </location>
</feature>
<dbReference type="PROSITE" id="PS50102">
    <property type="entry name" value="RRM"/>
    <property type="match status" value="1"/>
</dbReference>